<reference evidence="4 5" key="1">
    <citation type="submission" date="2020-03" db="EMBL/GenBank/DDBJ databases">
        <title>Dissostichus mawsoni Genome sequencing and assembly.</title>
        <authorList>
            <person name="Park H."/>
        </authorList>
    </citation>
    <scope>NUCLEOTIDE SEQUENCE [LARGE SCALE GENOMIC DNA]</scope>
    <source>
        <strain evidence="4">DM0001</strain>
        <tissue evidence="4">Muscle</tissue>
    </source>
</reference>
<dbReference type="OrthoDB" id="2148418at2759"/>
<dbReference type="GO" id="GO:0051295">
    <property type="term" value="P:establishment of meiotic spindle localization"/>
    <property type="evidence" value="ECO:0007669"/>
    <property type="project" value="TreeGrafter"/>
</dbReference>
<comment type="subcellular location">
    <subcellularLocation>
        <location evidence="1">Cytoplasm</location>
    </subcellularLocation>
</comment>
<dbReference type="GO" id="GO:0005516">
    <property type="term" value="F:calmodulin binding"/>
    <property type="evidence" value="ECO:0007669"/>
    <property type="project" value="UniProtKB-KW"/>
</dbReference>
<dbReference type="EMBL" id="JAAKFY010000025">
    <property type="protein sequence ID" value="KAF3835456.1"/>
    <property type="molecule type" value="Genomic_DNA"/>
</dbReference>
<dbReference type="PANTHER" id="PTHR22706:SF1">
    <property type="entry name" value="ASSEMBLY FACTOR FOR SPINDLE MICROTUBULES"/>
    <property type="match status" value="1"/>
</dbReference>
<proteinExistence type="predicted"/>
<organism evidence="4 5">
    <name type="scientific">Dissostichus mawsoni</name>
    <name type="common">Antarctic cod</name>
    <dbReference type="NCBI Taxonomy" id="36200"/>
    <lineage>
        <taxon>Eukaryota</taxon>
        <taxon>Metazoa</taxon>
        <taxon>Chordata</taxon>
        <taxon>Craniata</taxon>
        <taxon>Vertebrata</taxon>
        <taxon>Euteleostomi</taxon>
        <taxon>Actinopterygii</taxon>
        <taxon>Neopterygii</taxon>
        <taxon>Teleostei</taxon>
        <taxon>Neoteleostei</taxon>
        <taxon>Acanthomorphata</taxon>
        <taxon>Eupercaria</taxon>
        <taxon>Perciformes</taxon>
        <taxon>Notothenioidei</taxon>
        <taxon>Nototheniidae</taxon>
        <taxon>Dissostichus</taxon>
    </lineage>
</organism>
<dbReference type="GO" id="GO:0000922">
    <property type="term" value="C:spindle pole"/>
    <property type="evidence" value="ECO:0007669"/>
    <property type="project" value="TreeGrafter"/>
</dbReference>
<dbReference type="GO" id="GO:0007051">
    <property type="term" value="P:spindle organization"/>
    <property type="evidence" value="ECO:0007669"/>
    <property type="project" value="TreeGrafter"/>
</dbReference>
<evidence type="ECO:0000256" key="3">
    <source>
        <dbReference type="ARBA" id="ARBA00022860"/>
    </source>
</evidence>
<evidence type="ECO:0000256" key="1">
    <source>
        <dbReference type="ARBA" id="ARBA00004496"/>
    </source>
</evidence>
<accession>A0A7J5XEH8</accession>
<gene>
    <name evidence="4" type="ORF">F7725_028014</name>
</gene>
<sequence length="89" mass="10350">MKLPKVLDRLRSIYRLTARKHKMDAERTVTKQKMNASINGSFFFQATPRKSRPLPKFAPDWVLRKDKLKDIVDPLRAIQMVANTLSIVL</sequence>
<comment type="caution">
    <text evidence="4">The sequence shown here is derived from an EMBL/GenBank/DDBJ whole genome shotgun (WGS) entry which is preliminary data.</text>
</comment>
<dbReference type="Proteomes" id="UP000518266">
    <property type="component" value="Unassembled WGS sequence"/>
</dbReference>
<keyword evidence="5" id="KW-1185">Reference proteome</keyword>
<dbReference type="InterPro" id="IPR051185">
    <property type="entry name" value="ASPM"/>
</dbReference>
<evidence type="ECO:0000313" key="4">
    <source>
        <dbReference type="EMBL" id="KAF3835456.1"/>
    </source>
</evidence>
<dbReference type="GO" id="GO:0000278">
    <property type="term" value="P:mitotic cell cycle"/>
    <property type="evidence" value="ECO:0007669"/>
    <property type="project" value="TreeGrafter"/>
</dbReference>
<name>A0A7J5XEH8_DISMA</name>
<keyword evidence="3" id="KW-0112">Calmodulin-binding</keyword>
<dbReference type="PANTHER" id="PTHR22706">
    <property type="entry name" value="ASSEMBLY FACTOR FOR SPINDLE MICROTUBULES"/>
    <property type="match status" value="1"/>
</dbReference>
<protein>
    <submittedName>
        <fullName evidence="4">Uncharacterized protein</fullName>
    </submittedName>
</protein>
<evidence type="ECO:0000313" key="5">
    <source>
        <dbReference type="Proteomes" id="UP000518266"/>
    </source>
</evidence>
<evidence type="ECO:0000256" key="2">
    <source>
        <dbReference type="ARBA" id="ARBA00022490"/>
    </source>
</evidence>
<keyword evidence="2" id="KW-0963">Cytoplasm</keyword>
<dbReference type="GO" id="GO:0005737">
    <property type="term" value="C:cytoplasm"/>
    <property type="evidence" value="ECO:0007669"/>
    <property type="project" value="UniProtKB-SubCell"/>
</dbReference>
<dbReference type="AlphaFoldDB" id="A0A7J5XEH8"/>